<evidence type="ECO:0000313" key="1">
    <source>
        <dbReference type="EMBL" id="ACE92003.1"/>
    </source>
</evidence>
<gene>
    <name evidence="1" type="ordered locus">RHECIAT_CH0003054</name>
</gene>
<proteinExistence type="predicted"/>
<dbReference type="Proteomes" id="UP000008817">
    <property type="component" value="Chromosome"/>
</dbReference>
<name>B3PUC2_RHIE6</name>
<reference evidence="1 2" key="1">
    <citation type="submission" date="2008-04" db="EMBL/GenBank/DDBJ databases">
        <title>Genome diversity and DNA divergence of Rhizobium etli.</title>
        <authorList>
            <person name="Gonzalez V."/>
            <person name="Acosta J.L."/>
            <person name="Santamaria R.I."/>
            <person name="Bustos P."/>
            <person name="Hernandez-Gonzalez I.L."/>
            <person name="Fernandez J.L."/>
            <person name="Diaz R."/>
            <person name="Flores M."/>
            <person name="Mora J."/>
            <person name="Palacios R."/>
            <person name="Davila G."/>
        </authorList>
    </citation>
    <scope>NUCLEOTIDE SEQUENCE [LARGE SCALE GENOMIC DNA]</scope>
    <source>
        <strain evidence="1 2">CIAT 652</strain>
    </source>
</reference>
<evidence type="ECO:0000313" key="2">
    <source>
        <dbReference type="Proteomes" id="UP000008817"/>
    </source>
</evidence>
<sequence length="91" mass="10224">MSAACSIHLSFLDGIDDDGRGVGGFVRSLRGRFLPIIVLGRHQHEFASAMTGNLDGLMLRLTLKFAEFSLKFQRRGPSHDRFPAFDIRIYV</sequence>
<protein>
    <submittedName>
        <fullName evidence="1">Uncharacterized protein</fullName>
    </submittedName>
</protein>
<dbReference type="AlphaFoldDB" id="B3PUC2"/>
<dbReference type="KEGG" id="rec:RHECIAT_CH0003054"/>
<organism evidence="1 2">
    <name type="scientific">Rhizobium etli (strain CIAT 652)</name>
    <dbReference type="NCBI Taxonomy" id="491916"/>
    <lineage>
        <taxon>Bacteria</taxon>
        <taxon>Pseudomonadati</taxon>
        <taxon>Pseudomonadota</taxon>
        <taxon>Alphaproteobacteria</taxon>
        <taxon>Hyphomicrobiales</taxon>
        <taxon>Rhizobiaceae</taxon>
        <taxon>Rhizobium/Agrobacterium group</taxon>
        <taxon>Rhizobium</taxon>
    </lineage>
</organism>
<dbReference type="EMBL" id="CP001074">
    <property type="protein sequence ID" value="ACE92003.1"/>
    <property type="molecule type" value="Genomic_DNA"/>
</dbReference>
<dbReference type="HOGENOM" id="CLU_2424801_0_0_5"/>
<accession>B3PUC2</accession>